<dbReference type="Proteomes" id="UP000189229">
    <property type="component" value="Unassembled WGS sequence"/>
</dbReference>
<reference evidence="1 2" key="1">
    <citation type="submission" date="2017-02" db="EMBL/GenBank/DDBJ databases">
        <title>Complete genome sequences of Mycobacterium kansasii strains isolated from rhesus macaques.</title>
        <authorList>
            <person name="Panda A."/>
            <person name="Nagaraj S."/>
            <person name="Zhao X."/>
            <person name="Tettelin H."/>
            <person name="Detolla L.J."/>
        </authorList>
    </citation>
    <scope>NUCLEOTIDE SEQUENCE [LARGE SCALE GENOMIC DNA]</scope>
    <source>
        <strain evidence="1 2">11-3813</strain>
    </source>
</reference>
<name>A0A1V3WA09_MYCKA</name>
<evidence type="ECO:0000313" key="2">
    <source>
        <dbReference type="Proteomes" id="UP000189229"/>
    </source>
</evidence>
<dbReference type="EMBL" id="MVBM01000015">
    <property type="protein sequence ID" value="OOK63813.1"/>
    <property type="molecule type" value="Genomic_DNA"/>
</dbReference>
<dbReference type="AlphaFoldDB" id="A0A1V3WA09"/>
<organism evidence="1 2">
    <name type="scientific">Mycobacterium kansasii</name>
    <dbReference type="NCBI Taxonomy" id="1768"/>
    <lineage>
        <taxon>Bacteria</taxon>
        <taxon>Bacillati</taxon>
        <taxon>Actinomycetota</taxon>
        <taxon>Actinomycetes</taxon>
        <taxon>Mycobacteriales</taxon>
        <taxon>Mycobacteriaceae</taxon>
        <taxon>Mycobacterium</taxon>
    </lineage>
</organism>
<proteinExistence type="predicted"/>
<protein>
    <submittedName>
        <fullName evidence="1">Long-chain-fatty-acid--CoA ligase FadD12 domain protein</fullName>
    </submittedName>
</protein>
<gene>
    <name evidence="1" type="ORF">BZL30_9384</name>
</gene>
<sequence length="75" mass="8166">MQIITRRKFDAEATLDLVDRHQATGLAVVGDVRPDHGAARRGASSLQRRSLRFAAASGSRMRPDVVIAFMNSSVT</sequence>
<comment type="caution">
    <text evidence="1">The sequence shown here is derived from an EMBL/GenBank/DDBJ whole genome shotgun (WGS) entry which is preliminary data.</text>
</comment>
<dbReference type="GO" id="GO:0016874">
    <property type="term" value="F:ligase activity"/>
    <property type="evidence" value="ECO:0007669"/>
    <property type="project" value="UniProtKB-KW"/>
</dbReference>
<accession>A0A1V3WA09</accession>
<keyword evidence="1" id="KW-0436">Ligase</keyword>
<evidence type="ECO:0000313" key="1">
    <source>
        <dbReference type="EMBL" id="OOK63813.1"/>
    </source>
</evidence>